<organism evidence="2 3">
    <name type="scientific">Actinidia rufa</name>
    <dbReference type="NCBI Taxonomy" id="165716"/>
    <lineage>
        <taxon>Eukaryota</taxon>
        <taxon>Viridiplantae</taxon>
        <taxon>Streptophyta</taxon>
        <taxon>Embryophyta</taxon>
        <taxon>Tracheophyta</taxon>
        <taxon>Spermatophyta</taxon>
        <taxon>Magnoliopsida</taxon>
        <taxon>eudicotyledons</taxon>
        <taxon>Gunneridae</taxon>
        <taxon>Pentapetalae</taxon>
        <taxon>asterids</taxon>
        <taxon>Ericales</taxon>
        <taxon>Actinidiaceae</taxon>
        <taxon>Actinidia</taxon>
    </lineage>
</organism>
<feature type="region of interest" description="Disordered" evidence="1">
    <location>
        <begin position="1"/>
        <end position="51"/>
    </location>
</feature>
<reference evidence="2 3" key="1">
    <citation type="submission" date="2019-07" db="EMBL/GenBank/DDBJ databases">
        <title>De Novo Assembly of kiwifruit Actinidia rufa.</title>
        <authorList>
            <person name="Sugita-Konishi S."/>
            <person name="Sato K."/>
            <person name="Mori E."/>
            <person name="Abe Y."/>
            <person name="Kisaki G."/>
            <person name="Hamano K."/>
            <person name="Suezawa K."/>
            <person name="Otani M."/>
            <person name="Fukuda T."/>
            <person name="Manabe T."/>
            <person name="Gomi K."/>
            <person name="Tabuchi M."/>
            <person name="Akimitsu K."/>
            <person name="Kataoka I."/>
        </authorList>
    </citation>
    <scope>NUCLEOTIDE SEQUENCE [LARGE SCALE GENOMIC DNA]</scope>
    <source>
        <strain evidence="3">cv. Fuchu</strain>
    </source>
</reference>
<dbReference type="EMBL" id="BJWL01000013">
    <property type="protein sequence ID" value="GFY99384.1"/>
    <property type="molecule type" value="Genomic_DNA"/>
</dbReference>
<evidence type="ECO:0000256" key="1">
    <source>
        <dbReference type="SAM" id="MobiDB-lite"/>
    </source>
</evidence>
<evidence type="ECO:0000313" key="3">
    <source>
        <dbReference type="Proteomes" id="UP000585474"/>
    </source>
</evidence>
<protein>
    <submittedName>
        <fullName evidence="2">Uncharacterized protein</fullName>
    </submittedName>
</protein>
<feature type="compositionally biased region" description="Basic and acidic residues" evidence="1">
    <location>
        <begin position="9"/>
        <end position="30"/>
    </location>
</feature>
<accession>A0A7J0FL01</accession>
<dbReference type="AlphaFoldDB" id="A0A7J0FL01"/>
<name>A0A7J0FL01_9ERIC</name>
<dbReference type="Proteomes" id="UP000585474">
    <property type="component" value="Unassembled WGS sequence"/>
</dbReference>
<keyword evidence="3" id="KW-1185">Reference proteome</keyword>
<sequence>MMASASEDPAGRSRDEKKQRSDFHVTDEATRSAPRPMKWPLSFSVNGSSPKVRAMDPRSSLCSSQATNWPNFERVGQKSLTVLLLSPGICLSVQQFFRRLLEESGRGFVAGLRLKEPEPSQPAVQPRTCRTRAGFDELARVTRKRKRSEIEGGVVHGGGGFGAGGGGSVPTVGRSPSSYRYIASSQQSLPKTIVARAKTIVTFELYLFSKLRIITVLRLGCGATVDDNLEGCQETEGDLHVRVTLDRPHTRMETSAIDDGLPTRA</sequence>
<evidence type="ECO:0000313" key="2">
    <source>
        <dbReference type="EMBL" id="GFY99384.1"/>
    </source>
</evidence>
<gene>
    <name evidence="2" type="ORF">Acr_13g0007850</name>
</gene>
<comment type="caution">
    <text evidence="2">The sequence shown here is derived from an EMBL/GenBank/DDBJ whole genome shotgun (WGS) entry which is preliminary data.</text>
</comment>
<proteinExistence type="predicted"/>